<feature type="transmembrane region" description="Helical" evidence="1">
    <location>
        <begin position="273"/>
        <end position="294"/>
    </location>
</feature>
<organism evidence="2 3">
    <name type="scientific">Micrococcus luteus</name>
    <name type="common">Micrococcus lysodeikticus</name>
    <dbReference type="NCBI Taxonomy" id="1270"/>
    <lineage>
        <taxon>Bacteria</taxon>
        <taxon>Bacillati</taxon>
        <taxon>Actinomycetota</taxon>
        <taxon>Actinomycetes</taxon>
        <taxon>Micrococcales</taxon>
        <taxon>Micrococcaceae</taxon>
        <taxon>Micrococcus</taxon>
    </lineage>
</organism>
<feature type="transmembrane region" description="Helical" evidence="1">
    <location>
        <begin position="193"/>
        <end position="216"/>
    </location>
</feature>
<dbReference type="InterPro" id="IPR029468">
    <property type="entry name" value="O-ag_pol_Wzy"/>
</dbReference>
<dbReference type="Proteomes" id="UP000184253">
    <property type="component" value="Unassembled WGS sequence"/>
</dbReference>
<keyword evidence="1" id="KW-1133">Transmembrane helix</keyword>
<keyword evidence="1" id="KW-0812">Transmembrane</keyword>
<comment type="caution">
    <text evidence="2">The sequence shown here is derived from an EMBL/GenBank/DDBJ whole genome shotgun (WGS) entry which is preliminary data.</text>
</comment>
<evidence type="ECO:0000256" key="1">
    <source>
        <dbReference type="SAM" id="Phobius"/>
    </source>
</evidence>
<keyword evidence="1" id="KW-0472">Membrane</keyword>
<reference evidence="2 3" key="1">
    <citation type="submission" date="2016-11" db="EMBL/GenBank/DDBJ databases">
        <authorList>
            <person name="Varghese N."/>
            <person name="Submissions S."/>
        </authorList>
    </citation>
    <scope>NUCLEOTIDE SEQUENCE [LARGE SCALE GENOMIC DNA]</scope>
    <source>
        <strain evidence="2 3">VTM4R57</strain>
    </source>
</reference>
<sequence length="503" mass="53417">MKSVRKPPATTTPGGAGLLIAPVAVAVLVLAAVVLIDPEMRAWSIPVSLWIAAVGFAAARIRDRIMLLALLATYAFFLLGKPIMMGYFGYDGLGWYAEVEDHLILTLSLGLLGIVAGYLLYPRAIIALLARRRRRARPAAREEARRQFSERFASAAELAYWATLPFALAHLVTNVRTASQAGYTGLYVSGQSGFASVTAYGNFANTVAFCVFLAALASTRRTWVVLITATTVQALIMVTGDRGDFGTFLLMVFAYLVYRARHQDAALIPLRPLMLIGAAAVTALVPVFLVVGATRDGAEGSDTLSGFLYGQGSSLNVIEYGLLYGSRLPDGHYLMTFASQGILRLLLGGDGGLAGNTVAYAQSGTSLSHSLSYITLGDLYLTGRGVGSSFLAEGFADYGYAGVLLVALAYGLLVAWIDAFAPGSVVANAVRLLSIPAIVFAPRGSASGFLADVLSPVTLALLLGTWFVALLLKDRRRAGTPRVTPRVVSTTRVGQLPHRTPKS</sequence>
<feature type="transmembrane region" description="Helical" evidence="1">
    <location>
        <begin position="12"/>
        <end position="36"/>
    </location>
</feature>
<feature type="transmembrane region" description="Helical" evidence="1">
    <location>
        <begin position="42"/>
        <end position="59"/>
    </location>
</feature>
<feature type="transmembrane region" description="Helical" evidence="1">
    <location>
        <begin position="151"/>
        <end position="173"/>
    </location>
</feature>
<feature type="transmembrane region" description="Helical" evidence="1">
    <location>
        <begin position="102"/>
        <end position="130"/>
    </location>
</feature>
<dbReference type="EMBL" id="FRCE01000006">
    <property type="protein sequence ID" value="SHL59769.1"/>
    <property type="molecule type" value="Genomic_DNA"/>
</dbReference>
<evidence type="ECO:0000313" key="3">
    <source>
        <dbReference type="Proteomes" id="UP000184253"/>
    </source>
</evidence>
<feature type="transmembrane region" description="Helical" evidence="1">
    <location>
        <begin position="453"/>
        <end position="472"/>
    </location>
</feature>
<proteinExistence type="predicted"/>
<evidence type="ECO:0000313" key="2">
    <source>
        <dbReference type="EMBL" id="SHL59769.1"/>
    </source>
</evidence>
<accession>A0ABD7M7I3</accession>
<protein>
    <submittedName>
        <fullName evidence="2">Oligosaccharide repeat unit polymerase</fullName>
    </submittedName>
</protein>
<feature type="transmembrane region" description="Helical" evidence="1">
    <location>
        <begin position="223"/>
        <end position="239"/>
    </location>
</feature>
<dbReference type="AlphaFoldDB" id="A0ABD7M7I3"/>
<gene>
    <name evidence="2" type="ORF">SAMN04487849_10656</name>
</gene>
<feature type="transmembrane region" description="Helical" evidence="1">
    <location>
        <begin position="398"/>
        <end position="417"/>
    </location>
</feature>
<dbReference type="RefSeq" id="WP_073116786.1">
    <property type="nucleotide sequence ID" value="NZ_FRCE01000006.1"/>
</dbReference>
<feature type="transmembrane region" description="Helical" evidence="1">
    <location>
        <begin position="66"/>
        <end position="90"/>
    </location>
</feature>
<dbReference type="NCBIfam" id="TIGR04370">
    <property type="entry name" value="glyco_rpt_poly"/>
    <property type="match status" value="1"/>
</dbReference>
<name>A0ABD7M7I3_MICLU</name>
<dbReference type="Pfam" id="PF14296">
    <property type="entry name" value="O-ag_pol_Wzy"/>
    <property type="match status" value="1"/>
</dbReference>